<evidence type="ECO:0000313" key="9">
    <source>
        <dbReference type="EMBL" id="SEA01936.1"/>
    </source>
</evidence>
<dbReference type="STRING" id="408074.SAMN05660909_00443"/>
<dbReference type="OrthoDB" id="9809068at2"/>
<gene>
    <name evidence="9" type="ORF">SAMN05660909_00443</name>
</gene>
<evidence type="ECO:0000256" key="2">
    <source>
        <dbReference type="ARBA" id="ARBA00009477"/>
    </source>
</evidence>
<dbReference type="Gene3D" id="2.40.420.20">
    <property type="match status" value="1"/>
</dbReference>
<dbReference type="Pfam" id="PF26002">
    <property type="entry name" value="Beta-barrel_AprE"/>
    <property type="match status" value="1"/>
</dbReference>
<keyword evidence="3" id="KW-0813">Transport</keyword>
<dbReference type="Gene3D" id="2.40.30.170">
    <property type="match status" value="1"/>
</dbReference>
<feature type="domain" description="Multidrug resistance protein MdtA-like C-terminal permuted SH3" evidence="7">
    <location>
        <begin position="387"/>
        <end position="427"/>
    </location>
</feature>
<keyword evidence="4" id="KW-0175">Coiled coil</keyword>
<dbReference type="GO" id="GO:1990195">
    <property type="term" value="C:macrolide transmembrane transporter complex"/>
    <property type="evidence" value="ECO:0007669"/>
    <property type="project" value="InterPro"/>
</dbReference>
<evidence type="ECO:0000256" key="1">
    <source>
        <dbReference type="ARBA" id="ARBA00004196"/>
    </source>
</evidence>
<dbReference type="GO" id="GO:1990961">
    <property type="term" value="P:xenobiotic detoxification by transmembrane export across the plasma membrane"/>
    <property type="evidence" value="ECO:0007669"/>
    <property type="project" value="InterPro"/>
</dbReference>
<evidence type="ECO:0000259" key="8">
    <source>
        <dbReference type="Pfam" id="PF26002"/>
    </source>
</evidence>
<dbReference type="AlphaFoldDB" id="A0A1H3XRE1"/>
<dbReference type="Gene3D" id="6.10.140.1990">
    <property type="match status" value="1"/>
</dbReference>
<dbReference type="SUPFAM" id="SSF111369">
    <property type="entry name" value="HlyD-like secretion proteins"/>
    <property type="match status" value="2"/>
</dbReference>
<reference evidence="10" key="1">
    <citation type="submission" date="2016-10" db="EMBL/GenBank/DDBJ databases">
        <authorList>
            <person name="Varghese N."/>
            <person name="Submissions S."/>
        </authorList>
    </citation>
    <scope>NUCLEOTIDE SEQUENCE [LARGE SCALE GENOMIC DNA]</scope>
    <source>
        <strain evidence="10">DSM 23920</strain>
    </source>
</reference>
<dbReference type="PANTHER" id="PTHR30469:SF33">
    <property type="entry name" value="SLR1207 PROTEIN"/>
    <property type="match status" value="1"/>
</dbReference>
<sequence length="458" mass="49361">MKRKKKWYWVLIVLVSIIVLLVILKAAGVIGKDEGLKVATDRAARHNIIEVVTASGKIYPEIEVKVSSDVSGEITDLLVKEGDSVKRGQVLARIYADIYGSMVDKAAASVSQSQAQLANTAAALNSYKARLDQNKAAYLRNKQLLTEKVISRSEFETAEAAYLAAQADYNAAVQQINSNKFAVQSAQANLNEANKNLGRTTISAPMGGIISLLSVKKGERVVGTAQMTGTEMLRIADMNTMEVQVDVGENDVPRVKLGDTAIIEVDAYNAREFKGIVTQIASSSKGAATATTATASSAEQVTSYIVHIRILPESYADLVDKANRTFPFRPGMSASVNIQTRTVKNALAIPINAVTTRDSAANAARNKEKKEGESEEQAITPTKANINEVVFVLQKDNTVKMVTVKTGIQDDSNIQILSGLNEGDEVISAPYSAVSKGLENGKKVKVVPKEQLFEGQKK</sequence>
<dbReference type="GO" id="GO:0030313">
    <property type="term" value="C:cell envelope"/>
    <property type="evidence" value="ECO:0007669"/>
    <property type="project" value="UniProtKB-SubCell"/>
</dbReference>
<dbReference type="InterPro" id="IPR058982">
    <property type="entry name" value="Beta-barrel_AprE"/>
</dbReference>
<feature type="domain" description="Multidrug resistance protein MdtA-like barrel-sandwich hybrid" evidence="6">
    <location>
        <begin position="64"/>
        <end position="222"/>
    </location>
</feature>
<dbReference type="Pfam" id="PF25917">
    <property type="entry name" value="BSH_RND"/>
    <property type="match status" value="1"/>
</dbReference>
<feature type="domain" description="AprE-like beta-barrel" evidence="8">
    <location>
        <begin position="242"/>
        <end position="341"/>
    </location>
</feature>
<dbReference type="GO" id="GO:0015562">
    <property type="term" value="F:efflux transmembrane transporter activity"/>
    <property type="evidence" value="ECO:0007669"/>
    <property type="project" value="TreeGrafter"/>
</dbReference>
<dbReference type="RefSeq" id="WP_089758230.1">
    <property type="nucleotide sequence ID" value="NZ_BKAT01000010.1"/>
</dbReference>
<protein>
    <submittedName>
        <fullName evidence="9">HlyD family secretion protein</fullName>
    </submittedName>
</protein>
<dbReference type="InterPro" id="IPR030190">
    <property type="entry name" value="MacA_alpha-hairpin_sf"/>
</dbReference>
<dbReference type="InterPro" id="IPR006143">
    <property type="entry name" value="RND_pump_MFP"/>
</dbReference>
<dbReference type="NCBIfam" id="TIGR01730">
    <property type="entry name" value="RND_mfp"/>
    <property type="match status" value="1"/>
</dbReference>
<keyword evidence="10" id="KW-1185">Reference proteome</keyword>
<dbReference type="GO" id="GO:1990281">
    <property type="term" value="C:efflux pump complex"/>
    <property type="evidence" value="ECO:0007669"/>
    <property type="project" value="TreeGrafter"/>
</dbReference>
<evidence type="ECO:0000256" key="4">
    <source>
        <dbReference type="ARBA" id="ARBA00023054"/>
    </source>
</evidence>
<evidence type="ECO:0000256" key="3">
    <source>
        <dbReference type="ARBA" id="ARBA00022448"/>
    </source>
</evidence>
<dbReference type="Proteomes" id="UP000199656">
    <property type="component" value="Unassembled WGS sequence"/>
</dbReference>
<dbReference type="EMBL" id="FNRL01000002">
    <property type="protein sequence ID" value="SEA01936.1"/>
    <property type="molecule type" value="Genomic_DNA"/>
</dbReference>
<dbReference type="Pfam" id="PF25967">
    <property type="entry name" value="RND-MFP_C"/>
    <property type="match status" value="1"/>
</dbReference>
<comment type="similarity">
    <text evidence="2">Belongs to the membrane fusion protein (MFP) (TC 8.A.1) family.</text>
</comment>
<dbReference type="InterPro" id="IPR058625">
    <property type="entry name" value="MdtA-like_BSH"/>
</dbReference>
<name>A0A1H3XRE1_9BACT</name>
<dbReference type="GO" id="GO:0019898">
    <property type="term" value="C:extrinsic component of membrane"/>
    <property type="evidence" value="ECO:0007669"/>
    <property type="project" value="InterPro"/>
</dbReference>
<dbReference type="InterPro" id="IPR058627">
    <property type="entry name" value="MdtA-like_C"/>
</dbReference>
<organism evidence="9 10">
    <name type="scientific">Chitinophaga terrae</name>
    <name type="common">ex Kim and Jung 2007</name>
    <dbReference type="NCBI Taxonomy" id="408074"/>
    <lineage>
        <taxon>Bacteria</taxon>
        <taxon>Pseudomonadati</taxon>
        <taxon>Bacteroidota</taxon>
        <taxon>Chitinophagia</taxon>
        <taxon>Chitinophagales</taxon>
        <taxon>Chitinophagaceae</taxon>
        <taxon>Chitinophaga</taxon>
    </lineage>
</organism>
<evidence type="ECO:0000259" key="7">
    <source>
        <dbReference type="Pfam" id="PF25967"/>
    </source>
</evidence>
<dbReference type="Gene3D" id="2.40.50.100">
    <property type="match status" value="1"/>
</dbReference>
<feature type="region of interest" description="Disordered" evidence="5">
    <location>
        <begin position="358"/>
        <end position="378"/>
    </location>
</feature>
<evidence type="ECO:0000259" key="6">
    <source>
        <dbReference type="Pfam" id="PF25917"/>
    </source>
</evidence>
<accession>A0A1H3XRE1</accession>
<proteinExistence type="inferred from homology"/>
<evidence type="ECO:0000256" key="5">
    <source>
        <dbReference type="SAM" id="MobiDB-lite"/>
    </source>
</evidence>
<evidence type="ECO:0000313" key="10">
    <source>
        <dbReference type="Proteomes" id="UP000199656"/>
    </source>
</evidence>
<comment type="subcellular location">
    <subcellularLocation>
        <location evidence="1">Cell envelope</location>
    </subcellularLocation>
</comment>
<dbReference type="PANTHER" id="PTHR30469">
    <property type="entry name" value="MULTIDRUG RESISTANCE PROTEIN MDTA"/>
    <property type="match status" value="1"/>
</dbReference>